<evidence type="ECO:0000256" key="8">
    <source>
        <dbReference type="SAM" id="MobiDB-lite"/>
    </source>
</evidence>
<feature type="repeat" description="TPR" evidence="7">
    <location>
        <begin position="331"/>
        <end position="364"/>
    </location>
</feature>
<evidence type="ECO:0000256" key="3">
    <source>
        <dbReference type="ARBA" id="ARBA00022776"/>
    </source>
</evidence>
<dbReference type="FunCoup" id="A0A0H2RUV9">
    <property type="interactions" value="331"/>
</dbReference>
<dbReference type="InterPro" id="IPR019734">
    <property type="entry name" value="TPR_rpt"/>
</dbReference>
<reference evidence="10 11" key="1">
    <citation type="submission" date="2015-04" db="EMBL/GenBank/DDBJ databases">
        <title>Complete genome sequence of Schizopora paradoxa KUC8140, a cosmopolitan wood degrader in East Asia.</title>
        <authorList>
            <consortium name="DOE Joint Genome Institute"/>
            <person name="Min B."/>
            <person name="Park H."/>
            <person name="Jang Y."/>
            <person name="Kim J.-J."/>
            <person name="Kim K.H."/>
            <person name="Pangilinan J."/>
            <person name="Lipzen A."/>
            <person name="Riley R."/>
            <person name="Grigoriev I.V."/>
            <person name="Spatafora J.W."/>
            <person name="Choi I.-G."/>
        </authorList>
    </citation>
    <scope>NUCLEOTIDE SEQUENCE [LARGE SCALE GENOMIC DNA]</scope>
    <source>
        <strain evidence="10 11">KUC8140</strain>
    </source>
</reference>
<dbReference type="SMART" id="SM00028">
    <property type="entry name" value="TPR"/>
    <property type="match status" value="7"/>
</dbReference>
<feature type="repeat" description="TPR" evidence="7">
    <location>
        <begin position="399"/>
        <end position="432"/>
    </location>
</feature>
<dbReference type="GO" id="GO:0051301">
    <property type="term" value="P:cell division"/>
    <property type="evidence" value="ECO:0007669"/>
    <property type="project" value="UniProtKB-KW"/>
</dbReference>
<dbReference type="GO" id="GO:0045842">
    <property type="term" value="P:positive regulation of mitotic metaphase/anaphase transition"/>
    <property type="evidence" value="ECO:0007669"/>
    <property type="project" value="TreeGrafter"/>
</dbReference>
<feature type="region of interest" description="Disordered" evidence="8">
    <location>
        <begin position="564"/>
        <end position="591"/>
    </location>
</feature>
<dbReference type="PROSITE" id="PS50005">
    <property type="entry name" value="TPR"/>
    <property type="match status" value="3"/>
</dbReference>
<dbReference type="PANTHER" id="PTHR12558:SF10">
    <property type="entry name" value="CELL DIVISION CYCLE PROTEIN 23 HOMOLOG"/>
    <property type="match status" value="1"/>
</dbReference>
<gene>
    <name evidence="10" type="ORF">SCHPADRAFT_963157</name>
</gene>
<feature type="domain" description="Cdc23" evidence="9">
    <location>
        <begin position="7"/>
        <end position="270"/>
    </location>
</feature>
<dbReference type="Gene3D" id="1.25.40.10">
    <property type="entry name" value="Tetratricopeptide repeat domain"/>
    <property type="match status" value="2"/>
</dbReference>
<keyword evidence="2" id="KW-0677">Repeat</keyword>
<dbReference type="InterPro" id="IPR007192">
    <property type="entry name" value="APC8"/>
</dbReference>
<dbReference type="InterPro" id="IPR011990">
    <property type="entry name" value="TPR-like_helical_dom_sf"/>
</dbReference>
<dbReference type="Pfam" id="PF04049">
    <property type="entry name" value="ANAPC8"/>
    <property type="match status" value="1"/>
</dbReference>
<name>A0A0H2RUV9_9AGAM</name>
<sequence length="591" mass="67361">MEEDFLTSLRSATKDCADRGLYFASKWRLLLSIPADRRKKRKTSAEHPSMASVSMSTVGGPTDAAEADLEEDEMDELNAGRSYAEAKEFTRASHLLEKCKSAKGRFMHFYFKFLASEKKALRDWHNLDCEAGLNSDNPHQPPAPINTALQEMLQGLINVTDPWLLFMKGIILKRLSRREEAVEAAIRSIGLYPWNWSCWQLLGSCLGDGDELAAIVPLLPLDQAHPLIQLFQVKVLIELHTPQDTELSVCEQLLGPDFFPNSLWIMSMRACTLYHLHDFSNAEIQFDKILELDPYRIDDIDIFSNILYVAENRSKLSKLAHHFLAIDKDRPEVCCLVGNHYSLRSEQEKAIQYFRRATELDQTYLSAWTLMGHEYVEIKNSHAAIESYRRAIDVNRKDYRAWYGLGQAYELLNMHQYSLHYYQRATALRPYDVRIWQAQGMCYEEMMRPLEAIECLKRALLGADPSEIQIKLKLARLYDDIEDREAAVRNHQLVINICVDENRPIHTYARSCVYIARYYMESGGDLILARAYLDRVANSNAEEVNAATELLRKLNSQMTGEVPLETQPASAVTATTISSTASGETSAPPTA</sequence>
<dbReference type="AlphaFoldDB" id="A0A0H2RUV9"/>
<dbReference type="GO" id="GO:0005680">
    <property type="term" value="C:anaphase-promoting complex"/>
    <property type="evidence" value="ECO:0007669"/>
    <property type="project" value="InterPro"/>
</dbReference>
<accession>A0A0H2RUV9</accession>
<feature type="compositionally biased region" description="Low complexity" evidence="8">
    <location>
        <begin position="569"/>
        <end position="591"/>
    </location>
</feature>
<keyword evidence="11" id="KW-1185">Reference proteome</keyword>
<proteinExistence type="predicted"/>
<dbReference type="SUPFAM" id="SSF48452">
    <property type="entry name" value="TPR-like"/>
    <property type="match status" value="2"/>
</dbReference>
<dbReference type="OrthoDB" id="10262026at2759"/>
<protein>
    <submittedName>
        <fullName evidence="10">TPR-like protein</fullName>
    </submittedName>
</protein>
<evidence type="ECO:0000256" key="5">
    <source>
        <dbReference type="ARBA" id="ARBA00022803"/>
    </source>
</evidence>
<keyword evidence="6" id="KW-0131">Cell cycle</keyword>
<dbReference type="InParanoid" id="A0A0H2RUV9"/>
<dbReference type="EMBL" id="KQ085930">
    <property type="protein sequence ID" value="KLO15382.1"/>
    <property type="molecule type" value="Genomic_DNA"/>
</dbReference>
<feature type="region of interest" description="Disordered" evidence="8">
    <location>
        <begin position="38"/>
        <end position="63"/>
    </location>
</feature>
<dbReference type="SUPFAM" id="SSF48439">
    <property type="entry name" value="Protein prenylyltransferase"/>
    <property type="match status" value="1"/>
</dbReference>
<evidence type="ECO:0000256" key="6">
    <source>
        <dbReference type="ARBA" id="ARBA00023306"/>
    </source>
</evidence>
<dbReference type="STRING" id="27342.A0A0H2RUV9"/>
<dbReference type="Pfam" id="PF13432">
    <property type="entry name" value="TPR_16"/>
    <property type="match status" value="1"/>
</dbReference>
<keyword evidence="5 7" id="KW-0802">TPR repeat</keyword>
<evidence type="ECO:0000259" key="9">
    <source>
        <dbReference type="Pfam" id="PF04049"/>
    </source>
</evidence>
<dbReference type="PANTHER" id="PTHR12558">
    <property type="entry name" value="CELL DIVISION CYCLE 16,23,27"/>
    <property type="match status" value="1"/>
</dbReference>
<evidence type="ECO:0000256" key="7">
    <source>
        <dbReference type="PROSITE-ProRule" id="PRU00339"/>
    </source>
</evidence>
<keyword evidence="1" id="KW-0132">Cell division</keyword>
<feature type="repeat" description="TPR" evidence="7">
    <location>
        <begin position="365"/>
        <end position="398"/>
    </location>
</feature>
<dbReference type="Pfam" id="PF13181">
    <property type="entry name" value="TPR_8"/>
    <property type="match status" value="1"/>
</dbReference>
<evidence type="ECO:0000256" key="1">
    <source>
        <dbReference type="ARBA" id="ARBA00022618"/>
    </source>
</evidence>
<evidence type="ECO:0000313" key="10">
    <source>
        <dbReference type="EMBL" id="KLO15382.1"/>
    </source>
</evidence>
<keyword evidence="4" id="KW-0833">Ubl conjugation pathway</keyword>
<organism evidence="10 11">
    <name type="scientific">Schizopora paradoxa</name>
    <dbReference type="NCBI Taxonomy" id="27342"/>
    <lineage>
        <taxon>Eukaryota</taxon>
        <taxon>Fungi</taxon>
        <taxon>Dikarya</taxon>
        <taxon>Basidiomycota</taxon>
        <taxon>Agaricomycotina</taxon>
        <taxon>Agaricomycetes</taxon>
        <taxon>Hymenochaetales</taxon>
        <taxon>Schizoporaceae</taxon>
        <taxon>Schizopora</taxon>
    </lineage>
</organism>
<keyword evidence="3" id="KW-0498">Mitosis</keyword>
<evidence type="ECO:0000256" key="4">
    <source>
        <dbReference type="ARBA" id="ARBA00022786"/>
    </source>
</evidence>
<dbReference type="GO" id="GO:0031145">
    <property type="term" value="P:anaphase-promoting complex-dependent catabolic process"/>
    <property type="evidence" value="ECO:0007669"/>
    <property type="project" value="TreeGrafter"/>
</dbReference>
<evidence type="ECO:0000256" key="2">
    <source>
        <dbReference type="ARBA" id="ARBA00022737"/>
    </source>
</evidence>
<evidence type="ECO:0000313" key="11">
    <source>
        <dbReference type="Proteomes" id="UP000053477"/>
    </source>
</evidence>
<dbReference type="Proteomes" id="UP000053477">
    <property type="component" value="Unassembled WGS sequence"/>
</dbReference>
<dbReference type="GO" id="GO:0016567">
    <property type="term" value="P:protein ubiquitination"/>
    <property type="evidence" value="ECO:0007669"/>
    <property type="project" value="TreeGrafter"/>
</dbReference>